<organism evidence="1">
    <name type="scientific">Nonomuraea gerenzanensis</name>
    <dbReference type="NCBI Taxonomy" id="93944"/>
    <lineage>
        <taxon>Bacteria</taxon>
        <taxon>Bacillati</taxon>
        <taxon>Actinomycetota</taxon>
        <taxon>Actinomycetes</taxon>
        <taxon>Streptosporangiales</taxon>
        <taxon>Streptosporangiaceae</taxon>
        <taxon>Nonomuraea</taxon>
    </lineage>
</organism>
<dbReference type="EMBL" id="LT559118">
    <property type="protein sequence ID" value="SBO97463.1"/>
    <property type="molecule type" value="Genomic_DNA"/>
</dbReference>
<proteinExistence type="predicted"/>
<dbReference type="InterPro" id="IPR017853">
    <property type="entry name" value="GH"/>
</dbReference>
<dbReference type="PANTHER" id="PTHR43053">
    <property type="entry name" value="GLYCOSIDASE FAMILY 31"/>
    <property type="match status" value="1"/>
</dbReference>
<dbReference type="AlphaFoldDB" id="A0A1M4EFY3"/>
<dbReference type="InterPro" id="IPR002252">
    <property type="entry name" value="Glyco_hydro_36"/>
</dbReference>
<dbReference type="Gene3D" id="3.20.20.70">
    <property type="entry name" value="Aldolase class I"/>
    <property type="match status" value="1"/>
</dbReference>
<dbReference type="InterPro" id="IPR013785">
    <property type="entry name" value="Aldolase_TIM"/>
</dbReference>
<sequence length="602" mass="64123">MTDLASPSPVTFWLPGTSQAPPETPVVLDGHRPGAGLRLQATPSAGTRVRTLGEGVVEVVFRTLGEPFGLTAAIPATDAVAWWRPGSAVRDATIPPSWADPDDVTALRGLPLGALLAPRDATRLVYAVDSGTSATTVRAGLVEETADFAIMVSVDGPPGEVRLLLDTSGRPFPEAVTAAGHWLQGEQGHRAAPGAEDAVLCTWYFAHQHVTADAVLAQAGRAAELGFGTVIVDDGWQTTSHGRGYGTCGDWEPAEEKFPDAAGLVEELRERGLRTMWWIGTPFLGHHAEAAALGFPTLRDRPELQARVLDPRDPAARAHLAGRLDDIMARTGADGLKLDFLEEFAAGHSPGSVAAAIDTIAELVTRLRARGTEPLIEFREPYVHPAAARLASMIRVGDCPLNGLQNRIGILDLRLARPGTPIHSDPIMWAADDSAERVAHHLINALLGVPQVSVDLTRLTEGQAGALAFWLGVWRANRDLLLHGRLTPERPDLLYPVVRADCGGRHFVARYAPHPVALPPGDWTELLIANADESAPILLNEGGEVRAHLETWDATGRPVTGTEIVLATERPVTGTEIVLGAGPQMLAVPSGGLARLRRSGPR</sequence>
<dbReference type="GO" id="GO:0004557">
    <property type="term" value="F:alpha-galactosidase activity"/>
    <property type="evidence" value="ECO:0007669"/>
    <property type="project" value="UniProtKB-EC"/>
</dbReference>
<evidence type="ECO:0000313" key="1">
    <source>
        <dbReference type="EMBL" id="SBO97463.1"/>
    </source>
</evidence>
<protein>
    <submittedName>
        <fullName evidence="1">Alpha-galactosidase</fullName>
        <ecNumber evidence="1">3.2.1.22</ecNumber>
    </submittedName>
</protein>
<accession>A0A1M4EFY3</accession>
<dbReference type="GO" id="GO:0016052">
    <property type="term" value="P:carbohydrate catabolic process"/>
    <property type="evidence" value="ECO:0007669"/>
    <property type="project" value="InterPro"/>
</dbReference>
<keyword evidence="1" id="KW-0378">Hydrolase</keyword>
<dbReference type="RefSeq" id="WP_225266227.1">
    <property type="nucleotide sequence ID" value="NZ_CP084058.1"/>
</dbReference>
<reference evidence="1" key="1">
    <citation type="submission" date="2016-04" db="EMBL/GenBank/DDBJ databases">
        <authorList>
            <person name="Evans L.H."/>
            <person name="Alamgir A."/>
            <person name="Owens N."/>
            <person name="Weber N.D."/>
            <person name="Virtaneva K."/>
            <person name="Barbian K."/>
            <person name="Babar A."/>
            <person name="Rosenke K."/>
        </authorList>
    </citation>
    <scope>NUCLEOTIDE SEQUENCE</scope>
    <source>
        <strain evidence="1">Nono1</strain>
    </source>
</reference>
<gene>
    <name evidence="1" type="ORF">BN4615_P6979</name>
</gene>
<dbReference type="CDD" id="cd14791">
    <property type="entry name" value="GH36"/>
    <property type="match status" value="1"/>
</dbReference>
<name>A0A1M4EFY3_9ACTN</name>
<dbReference type="EC" id="3.2.1.22" evidence="1"/>
<dbReference type="SUPFAM" id="SSF51445">
    <property type="entry name" value="(Trans)glycosidases"/>
    <property type="match status" value="1"/>
</dbReference>
<dbReference type="InterPro" id="IPR050985">
    <property type="entry name" value="Alpha-glycosidase_related"/>
</dbReference>
<keyword evidence="1" id="KW-0326">Glycosidase</keyword>